<reference evidence="3 4" key="1">
    <citation type="submission" date="2015-07" db="EMBL/GenBank/DDBJ databases">
        <title>Draft genome sequences of 17 French Clostridium botulinum group III.</title>
        <authorList>
            <person name="Woudstra C."/>
            <person name="Le Marechal C."/>
            <person name="Souillard R."/>
            <person name="Bayon-Auboyer M.-H."/>
            <person name="Dessouter D."/>
            <person name="Fach P."/>
        </authorList>
    </citation>
    <scope>NUCLEOTIDE SEQUENCE [LARGE SCALE GENOMIC DNA]</scope>
    <source>
        <strain evidence="3 4">12LNRI-CD</strain>
    </source>
</reference>
<dbReference type="GO" id="GO:0042834">
    <property type="term" value="F:peptidoglycan binding"/>
    <property type="evidence" value="ECO:0007669"/>
    <property type="project" value="InterPro"/>
</dbReference>
<comment type="caution">
    <text evidence="3">The sequence shown here is derived from an EMBL/GenBank/DDBJ whole genome shotgun (WGS) entry which is preliminary data.</text>
</comment>
<evidence type="ECO:0000313" key="3">
    <source>
        <dbReference type="EMBL" id="KOA89173.1"/>
    </source>
</evidence>
<keyword evidence="1" id="KW-0472">Membrane</keyword>
<dbReference type="RefSeq" id="WP_019278313.1">
    <property type="nucleotide sequence ID" value="NZ_LGVO01000008.1"/>
</dbReference>
<organism evidence="3 4">
    <name type="scientific">Clostridium botulinum</name>
    <dbReference type="NCBI Taxonomy" id="1491"/>
    <lineage>
        <taxon>Bacteria</taxon>
        <taxon>Bacillati</taxon>
        <taxon>Bacillota</taxon>
        <taxon>Clostridia</taxon>
        <taxon>Eubacteriales</taxon>
        <taxon>Clostridiaceae</taxon>
        <taxon>Clostridium</taxon>
    </lineage>
</organism>
<accession>A0A9Q1ZCM2</accession>
<proteinExistence type="predicted"/>
<dbReference type="InterPro" id="IPR007730">
    <property type="entry name" value="SPOR-like_dom"/>
</dbReference>
<keyword evidence="1" id="KW-1133">Transmembrane helix</keyword>
<dbReference type="OrthoDB" id="1936130at2"/>
<keyword evidence="1" id="KW-0812">Transmembrane</keyword>
<sequence length="240" mass="27945">MKYTRYDLKKNNRKNNGLFFIVLICVILILAFLSGTMISNLFIKKPKQNDDVGKKAVQNITEKNNSNKNKDKSIREIDDFVIIQCGVFANAENANVLKEKLKSYGTPFIVQENEKNKVILGIYSVVEFQNVEKTLKQEKIEFTKVNIKPDLSSKANLQIAQIIDAQLQILHKFSNDKVKSVQTKQIKEWCSKLEQVDKNEKKYDLLNQLKDNMKKLPQEVRKEKLEEINSYLYKNIKLLQ</sequence>
<dbReference type="AlphaFoldDB" id="A0A9Q1ZCM2"/>
<gene>
    <name evidence="3" type="ORF">ADU74_04930</name>
</gene>
<evidence type="ECO:0000313" key="4">
    <source>
        <dbReference type="Proteomes" id="UP000037540"/>
    </source>
</evidence>
<name>A0A9Q1ZCM2_CLOBO</name>
<dbReference type="InterPro" id="IPR036680">
    <property type="entry name" value="SPOR-like_sf"/>
</dbReference>
<feature type="domain" description="SPOR" evidence="2">
    <location>
        <begin position="81"/>
        <end position="124"/>
    </location>
</feature>
<feature type="transmembrane region" description="Helical" evidence="1">
    <location>
        <begin position="20"/>
        <end position="43"/>
    </location>
</feature>
<evidence type="ECO:0000259" key="2">
    <source>
        <dbReference type="Pfam" id="PF05036"/>
    </source>
</evidence>
<dbReference type="EMBL" id="LGVR01000019">
    <property type="protein sequence ID" value="KOA89173.1"/>
    <property type="molecule type" value="Genomic_DNA"/>
</dbReference>
<evidence type="ECO:0000256" key="1">
    <source>
        <dbReference type="SAM" id="Phobius"/>
    </source>
</evidence>
<dbReference type="Proteomes" id="UP000037540">
    <property type="component" value="Unassembled WGS sequence"/>
</dbReference>
<dbReference type="SUPFAM" id="SSF110997">
    <property type="entry name" value="Sporulation related repeat"/>
    <property type="match status" value="1"/>
</dbReference>
<protein>
    <recommendedName>
        <fullName evidence="2">SPOR domain-containing protein</fullName>
    </recommendedName>
</protein>
<dbReference type="Pfam" id="PF05036">
    <property type="entry name" value="SPOR"/>
    <property type="match status" value="1"/>
</dbReference>